<dbReference type="Proteomes" id="UP000596660">
    <property type="component" value="Unplaced"/>
</dbReference>
<dbReference type="RefSeq" id="XP_021762928.1">
    <property type="nucleotide sequence ID" value="XM_021907236.1"/>
</dbReference>
<keyword evidence="8" id="KW-0325">Glycoprotein</keyword>
<comment type="similarity">
    <text evidence="2 10 11">Belongs to the peptidase S8 family.</text>
</comment>
<dbReference type="FunFam" id="3.30.70.80:FF:000003">
    <property type="entry name" value="Subtilisin-like protease SBT1.9"/>
    <property type="match status" value="1"/>
</dbReference>
<dbReference type="Pfam" id="PF02225">
    <property type="entry name" value="PA"/>
    <property type="match status" value="1"/>
</dbReference>
<dbReference type="PRINTS" id="PR00723">
    <property type="entry name" value="SUBTILISIN"/>
</dbReference>
<evidence type="ECO:0000256" key="9">
    <source>
        <dbReference type="PIRSR" id="PIRSR615500-1"/>
    </source>
</evidence>
<dbReference type="InterPro" id="IPR036852">
    <property type="entry name" value="Peptidase_S8/S53_dom_sf"/>
</dbReference>
<dbReference type="GO" id="GO:0006508">
    <property type="term" value="P:proteolysis"/>
    <property type="evidence" value="ECO:0007669"/>
    <property type="project" value="UniProtKB-KW"/>
</dbReference>
<dbReference type="PROSITE" id="PS00136">
    <property type="entry name" value="SUBTILASE_ASP"/>
    <property type="match status" value="1"/>
</dbReference>
<keyword evidence="5 12" id="KW-0732">Signal</keyword>
<dbReference type="InterPro" id="IPR015500">
    <property type="entry name" value="Peptidase_S8_subtilisin-rel"/>
</dbReference>
<dbReference type="GO" id="GO:0004252">
    <property type="term" value="F:serine-type endopeptidase activity"/>
    <property type="evidence" value="ECO:0007669"/>
    <property type="project" value="UniProtKB-UniRule"/>
</dbReference>
<dbReference type="SMR" id="A0A803LA23"/>
<dbReference type="Pfam" id="PF17766">
    <property type="entry name" value="fn3_6"/>
    <property type="match status" value="1"/>
</dbReference>
<feature type="domain" description="Subtilisin-like protease fibronectin type-III" evidence="16">
    <location>
        <begin position="660"/>
        <end position="757"/>
    </location>
</feature>
<organism evidence="17 18">
    <name type="scientific">Chenopodium quinoa</name>
    <name type="common">Quinoa</name>
    <dbReference type="NCBI Taxonomy" id="63459"/>
    <lineage>
        <taxon>Eukaryota</taxon>
        <taxon>Viridiplantae</taxon>
        <taxon>Streptophyta</taxon>
        <taxon>Embryophyta</taxon>
        <taxon>Tracheophyta</taxon>
        <taxon>Spermatophyta</taxon>
        <taxon>Magnoliopsida</taxon>
        <taxon>eudicotyledons</taxon>
        <taxon>Gunneridae</taxon>
        <taxon>Pentapetalae</taxon>
        <taxon>Caryophyllales</taxon>
        <taxon>Chenopodiaceae</taxon>
        <taxon>Chenopodioideae</taxon>
        <taxon>Atripliceae</taxon>
        <taxon>Chenopodium</taxon>
    </lineage>
</organism>
<sequence>MSHIFSIIFLTLFLSLRYTSAVQNHNLHSSNQDKQIYIISIQNNLKPNTFSNVEDWYKSILSRINSNPSDSLLHVYNTVFHGFSARLRAEHADSLRAQVEVISIIPDIVYQPQITRSPHFLGLDSYHTPLGLLKDSNLGSNVVVGVIDTGIKPEHPSFDDKGMDKVPDRFKGVCDGGVDFPSSLCNKKLVGVRYFNSAARKGDPLSARDDFGHGTHTASTIAGRTSSKNVSFIGYAEGQATGIAPMARLSIYKTCWTFGCTGSDVLAAMDKAVEDDVDVISLSLGPVASRDYTTDPIAIGAFGAFQKGVFVSVAAGNSGPLPGQISASAPWYISVGASTIDRTFPADVILDNGDVLSGSSLYTGDPLPKNKTYPLVHFTSDYSMEQCMPGSLDSVDVKGKIVICSPGLINKVEKGVVVGKAGGVGVIVALNDPTLGENDTQKSDPYTIPGLTIPIGATTKLLDDISKKKVKEGTIVCRGTQIGEKPAPVVASFSSRGPNNVSKYVLKPDVIAPGVDILAAWPEGVPPSRLEEDQRVTQYNIASGTSMSCPHVSGLAALLKSAHPDWNPAMIKSALMTTAYIGYHEMSKMAQNQDQASSYWATGAGHVNPEKANDPGLVYDISEDDFIQNLCASGYNATEMKIIVKKSIICDEKSMVKEWDLNYPALVVPSDVEGKVFNRTLTSVNATASTYTAKVSSPAGFNVTVNPPELSFKKIWDKQSFSVTISAVKDQGITLNEQTSSSVTWTDGKRSVTIPLIMV</sequence>
<dbReference type="InterPro" id="IPR037045">
    <property type="entry name" value="S8pro/Inhibitor_I9_sf"/>
</dbReference>
<dbReference type="InterPro" id="IPR045051">
    <property type="entry name" value="SBT"/>
</dbReference>
<feature type="active site" description="Charge relay system" evidence="9 10">
    <location>
        <position position="213"/>
    </location>
</feature>
<dbReference type="InterPro" id="IPR023828">
    <property type="entry name" value="Peptidase_S8_Ser-AS"/>
</dbReference>
<dbReference type="FunFam" id="3.40.50.200:FF:000006">
    <property type="entry name" value="Subtilisin-like protease SBT1.5"/>
    <property type="match status" value="1"/>
</dbReference>
<keyword evidence="18" id="KW-1185">Reference proteome</keyword>
<dbReference type="KEGG" id="cqi:110727657"/>
<evidence type="ECO:0000259" key="14">
    <source>
        <dbReference type="Pfam" id="PF02225"/>
    </source>
</evidence>
<dbReference type="EnsemblPlants" id="AUR62008712-RA">
    <property type="protein sequence ID" value="AUR62008712-RA:cds"/>
    <property type="gene ID" value="AUR62008712"/>
</dbReference>
<feature type="domain" description="Peptidase S8/S53" evidence="13">
    <location>
        <begin position="139"/>
        <end position="590"/>
    </location>
</feature>
<dbReference type="CDD" id="cd02120">
    <property type="entry name" value="PA_subtilisin_like"/>
    <property type="match status" value="1"/>
</dbReference>
<keyword evidence="7 10" id="KW-0720">Serine protease</keyword>
<reference evidence="17" key="2">
    <citation type="submission" date="2021-03" db="UniProtKB">
        <authorList>
            <consortium name="EnsemblPlants"/>
        </authorList>
    </citation>
    <scope>IDENTIFICATION</scope>
</reference>
<dbReference type="SUPFAM" id="SSF52025">
    <property type="entry name" value="PA domain"/>
    <property type="match status" value="1"/>
</dbReference>
<accession>A0A803LA23</accession>
<dbReference type="Pfam" id="PF00082">
    <property type="entry name" value="Peptidase_S8"/>
    <property type="match status" value="1"/>
</dbReference>
<evidence type="ECO:0000259" key="15">
    <source>
        <dbReference type="Pfam" id="PF05922"/>
    </source>
</evidence>
<protein>
    <submittedName>
        <fullName evidence="17">Uncharacterized protein</fullName>
    </submittedName>
</protein>
<dbReference type="InterPro" id="IPR034197">
    <property type="entry name" value="Peptidases_S8_3"/>
</dbReference>
<dbReference type="SUPFAM" id="SSF52743">
    <property type="entry name" value="Subtilisin-like"/>
    <property type="match status" value="1"/>
</dbReference>
<dbReference type="PROSITE" id="PS51892">
    <property type="entry name" value="SUBTILASE"/>
    <property type="match status" value="1"/>
</dbReference>
<feature type="active site" description="Charge relay system" evidence="9 10">
    <location>
        <position position="546"/>
    </location>
</feature>
<dbReference type="Gramene" id="AUR62008712-RA">
    <property type="protein sequence ID" value="AUR62008712-RA:cds"/>
    <property type="gene ID" value="AUR62008712"/>
</dbReference>
<dbReference type="InterPro" id="IPR003137">
    <property type="entry name" value="PA_domain"/>
</dbReference>
<evidence type="ECO:0000256" key="5">
    <source>
        <dbReference type="ARBA" id="ARBA00022729"/>
    </source>
</evidence>
<name>A0A803LA23_CHEQI</name>
<dbReference type="AlphaFoldDB" id="A0A803LA23"/>
<dbReference type="InterPro" id="IPR010259">
    <property type="entry name" value="S8pro/Inhibitor_I9"/>
</dbReference>
<feature type="signal peptide" evidence="12">
    <location>
        <begin position="1"/>
        <end position="21"/>
    </location>
</feature>
<gene>
    <name evidence="17" type="primary">LOC110727657</name>
</gene>
<dbReference type="InterPro" id="IPR023827">
    <property type="entry name" value="Peptidase_S8_Asp-AS"/>
</dbReference>
<dbReference type="InterPro" id="IPR000209">
    <property type="entry name" value="Peptidase_S8/S53_dom"/>
</dbReference>
<keyword evidence="3" id="KW-0964">Secreted</keyword>
<dbReference type="Gene3D" id="3.50.30.30">
    <property type="match status" value="1"/>
</dbReference>
<dbReference type="Gene3D" id="3.40.50.200">
    <property type="entry name" value="Peptidase S8/S53 domain"/>
    <property type="match status" value="1"/>
</dbReference>
<evidence type="ECO:0000256" key="6">
    <source>
        <dbReference type="ARBA" id="ARBA00022801"/>
    </source>
</evidence>
<feature type="domain" description="Inhibitor I9" evidence="15">
    <location>
        <begin position="37"/>
        <end position="111"/>
    </location>
</feature>
<dbReference type="Gene3D" id="2.60.40.2310">
    <property type="match status" value="1"/>
</dbReference>
<dbReference type="InterPro" id="IPR046450">
    <property type="entry name" value="PA_dom_sf"/>
</dbReference>
<feature type="active site" description="Charge relay system" evidence="9 10">
    <location>
        <position position="148"/>
    </location>
</feature>
<evidence type="ECO:0000256" key="8">
    <source>
        <dbReference type="ARBA" id="ARBA00023180"/>
    </source>
</evidence>
<evidence type="ECO:0000259" key="13">
    <source>
        <dbReference type="Pfam" id="PF00082"/>
    </source>
</evidence>
<evidence type="ECO:0000259" key="16">
    <source>
        <dbReference type="Pfam" id="PF17766"/>
    </source>
</evidence>
<dbReference type="GeneID" id="110727657"/>
<evidence type="ECO:0000256" key="4">
    <source>
        <dbReference type="ARBA" id="ARBA00022670"/>
    </source>
</evidence>
<dbReference type="Pfam" id="PF05922">
    <property type="entry name" value="Inhibitor_I9"/>
    <property type="match status" value="1"/>
</dbReference>
<proteinExistence type="inferred from homology"/>
<dbReference type="InterPro" id="IPR041469">
    <property type="entry name" value="Subtilisin-like_FN3"/>
</dbReference>
<dbReference type="PANTHER" id="PTHR10795">
    <property type="entry name" value="PROPROTEIN CONVERTASE SUBTILISIN/KEXIN"/>
    <property type="match status" value="1"/>
</dbReference>
<dbReference type="GO" id="GO:0005576">
    <property type="term" value="C:extracellular region"/>
    <property type="evidence" value="ECO:0007669"/>
    <property type="project" value="UniProtKB-SubCell"/>
</dbReference>
<evidence type="ECO:0000256" key="2">
    <source>
        <dbReference type="ARBA" id="ARBA00011073"/>
    </source>
</evidence>
<evidence type="ECO:0000313" key="18">
    <source>
        <dbReference type="Proteomes" id="UP000596660"/>
    </source>
</evidence>
<feature type="chain" id="PRO_5031067123" evidence="12">
    <location>
        <begin position="22"/>
        <end position="759"/>
    </location>
</feature>
<keyword evidence="4 10" id="KW-0645">Protease</keyword>
<reference evidence="17" key="1">
    <citation type="journal article" date="2017" name="Nature">
        <title>The genome of Chenopodium quinoa.</title>
        <authorList>
            <person name="Jarvis D.E."/>
            <person name="Ho Y.S."/>
            <person name="Lightfoot D.J."/>
            <person name="Schmoeckel S.M."/>
            <person name="Li B."/>
            <person name="Borm T.J.A."/>
            <person name="Ohyanagi H."/>
            <person name="Mineta K."/>
            <person name="Michell C.T."/>
            <person name="Saber N."/>
            <person name="Kharbatia N.M."/>
            <person name="Rupper R.R."/>
            <person name="Sharp A.R."/>
            <person name="Dally N."/>
            <person name="Boughton B.A."/>
            <person name="Woo Y.H."/>
            <person name="Gao G."/>
            <person name="Schijlen E.G.W.M."/>
            <person name="Guo X."/>
            <person name="Momin A.A."/>
            <person name="Negrao S."/>
            <person name="Al-Babili S."/>
            <person name="Gehring C."/>
            <person name="Roessner U."/>
            <person name="Jung C."/>
            <person name="Murphy K."/>
            <person name="Arold S.T."/>
            <person name="Gojobori T."/>
            <person name="van der Linden C.G."/>
            <person name="van Loo E.N."/>
            <person name="Jellen E.N."/>
            <person name="Maughan P.J."/>
            <person name="Tester M."/>
        </authorList>
    </citation>
    <scope>NUCLEOTIDE SEQUENCE [LARGE SCALE GENOMIC DNA]</scope>
    <source>
        <strain evidence="17">cv. PI 614886</strain>
    </source>
</reference>
<evidence type="ECO:0000256" key="3">
    <source>
        <dbReference type="ARBA" id="ARBA00022525"/>
    </source>
</evidence>
<evidence type="ECO:0000256" key="12">
    <source>
        <dbReference type="SAM" id="SignalP"/>
    </source>
</evidence>
<dbReference type="CDD" id="cd04852">
    <property type="entry name" value="Peptidases_S8_3"/>
    <property type="match status" value="1"/>
</dbReference>
<evidence type="ECO:0000313" key="17">
    <source>
        <dbReference type="EnsemblPlants" id="AUR62008712-RA:cds"/>
    </source>
</evidence>
<comment type="subcellular location">
    <subcellularLocation>
        <location evidence="1">Secreted</location>
    </subcellularLocation>
</comment>
<dbReference type="Gene3D" id="3.30.70.80">
    <property type="entry name" value="Peptidase S8 propeptide/proteinase inhibitor I9"/>
    <property type="match status" value="1"/>
</dbReference>
<evidence type="ECO:0000256" key="1">
    <source>
        <dbReference type="ARBA" id="ARBA00004613"/>
    </source>
</evidence>
<evidence type="ECO:0000256" key="7">
    <source>
        <dbReference type="ARBA" id="ARBA00022825"/>
    </source>
</evidence>
<dbReference type="OrthoDB" id="206201at2759"/>
<evidence type="ECO:0000256" key="11">
    <source>
        <dbReference type="RuleBase" id="RU003355"/>
    </source>
</evidence>
<dbReference type="PROSITE" id="PS00138">
    <property type="entry name" value="SUBTILASE_SER"/>
    <property type="match status" value="1"/>
</dbReference>
<evidence type="ECO:0000256" key="10">
    <source>
        <dbReference type="PROSITE-ProRule" id="PRU01240"/>
    </source>
</evidence>
<keyword evidence="6 10" id="KW-0378">Hydrolase</keyword>
<feature type="domain" description="PA" evidence="14">
    <location>
        <begin position="372"/>
        <end position="454"/>
    </location>
</feature>